<proteinExistence type="predicted"/>
<dbReference type="Proteomes" id="UP000248259">
    <property type="component" value="Unassembled WGS sequence"/>
</dbReference>
<sequence>MSKVRTSQRNNIAATGITRILHLLAANEALDTKKAIRTAIREAGLPGRDEYVEAVLNNREEHETQRKNRQKRRNIAHTGKSWPTRARKASQQPVVLPAGTPASRLVEYRRRQVEDVAFSLFRSGAAGGTTFTVKLTDAWEKVGYTVSIGANWDTYRGRFKEWRANEDHHEVTLPVRWMTRILRSNLAELDGLMTLDACEIASGMPEVKLFKAIWARQGKGYSVITEHGFIARKGEMTHHADTAAKALAGLRRKLAQTGQPRRTIQSALDMDVAAFIKRYSRHDCMVSLNDARSSGSCEAGILNWCERVGIDPLRSAVPLSEALEAFSRYPLVEVRLAVMQAVRRHRREQRLAA</sequence>
<organism evidence="2 3">
    <name type="scientific">Parazoarcus communis SWub3 = DSM 12120</name>
    <dbReference type="NCBI Taxonomy" id="1121029"/>
    <lineage>
        <taxon>Bacteria</taxon>
        <taxon>Pseudomonadati</taxon>
        <taxon>Pseudomonadota</taxon>
        <taxon>Betaproteobacteria</taxon>
        <taxon>Rhodocyclales</taxon>
        <taxon>Zoogloeaceae</taxon>
        <taxon>Parazoarcus</taxon>
    </lineage>
</organism>
<dbReference type="AlphaFoldDB" id="A0A323V130"/>
<keyword evidence="3" id="KW-1185">Reference proteome</keyword>
<evidence type="ECO:0000313" key="2">
    <source>
        <dbReference type="EMBL" id="PZA18434.1"/>
    </source>
</evidence>
<feature type="region of interest" description="Disordered" evidence="1">
    <location>
        <begin position="58"/>
        <end position="93"/>
    </location>
</feature>
<evidence type="ECO:0000256" key="1">
    <source>
        <dbReference type="SAM" id="MobiDB-lite"/>
    </source>
</evidence>
<protein>
    <submittedName>
        <fullName evidence="2">Uncharacterized protein</fullName>
    </submittedName>
</protein>
<gene>
    <name evidence="2" type="ORF">DNK49_02580</name>
</gene>
<evidence type="ECO:0000313" key="3">
    <source>
        <dbReference type="Proteomes" id="UP000248259"/>
    </source>
</evidence>
<dbReference type="RefSeq" id="WP_110522734.1">
    <property type="nucleotide sequence ID" value="NZ_QKOE01000001.1"/>
</dbReference>
<dbReference type="OrthoDB" id="9157362at2"/>
<accession>A0A323V130</accession>
<comment type="caution">
    <text evidence="2">The sequence shown here is derived from an EMBL/GenBank/DDBJ whole genome shotgun (WGS) entry which is preliminary data.</text>
</comment>
<dbReference type="EMBL" id="QKOE01000001">
    <property type="protein sequence ID" value="PZA18434.1"/>
    <property type="molecule type" value="Genomic_DNA"/>
</dbReference>
<name>A0A323V130_9RHOO</name>
<reference evidence="2 3" key="1">
    <citation type="submission" date="2018-06" db="EMBL/GenBank/DDBJ databases">
        <title>Azoarcus communis strain SWub3 genome.</title>
        <authorList>
            <person name="Zorraquino Salvo V."/>
            <person name="Toubiana D."/>
            <person name="Blumwald E."/>
        </authorList>
    </citation>
    <scope>NUCLEOTIDE SEQUENCE [LARGE SCALE GENOMIC DNA]</scope>
    <source>
        <strain evidence="2 3">SWub3</strain>
    </source>
</reference>